<dbReference type="GO" id="GO:0071949">
    <property type="term" value="F:FAD binding"/>
    <property type="evidence" value="ECO:0007669"/>
    <property type="project" value="InterPro"/>
</dbReference>
<dbReference type="InterPro" id="IPR051104">
    <property type="entry name" value="FAD_monoxygenase"/>
</dbReference>
<dbReference type="InterPro" id="IPR036188">
    <property type="entry name" value="FAD/NAD-bd_sf"/>
</dbReference>
<evidence type="ECO:0000259" key="7">
    <source>
        <dbReference type="Pfam" id="PF01494"/>
    </source>
</evidence>
<evidence type="ECO:0000256" key="3">
    <source>
        <dbReference type="ARBA" id="ARBA00022630"/>
    </source>
</evidence>
<dbReference type="AlphaFoldDB" id="A0AAW0QY61"/>
<dbReference type="Proteomes" id="UP001392437">
    <property type="component" value="Unassembled WGS sequence"/>
</dbReference>
<keyword evidence="5" id="KW-0560">Oxidoreductase</keyword>
<sequence>MATQNQTKKSFEIAVIGGGIAGATLAVALIKHGIPCQIYEQGHGFSEIGAGVAFSPNALRAMDICDASLRAAFDKVGTHNQWPQKHDVYFDVLDGMAAGHGDENDKGTPLFTLTNDQGMDAVHRAHFMDEVSQVIPKDRCHFRKHLDRIEETGGQNGRVKMFFHDGSTAEADAVVGCDGIKSRTRQIVLGDDHHPSAPPSYTHVYGYRGVIPMEQAVAALGEERAQNSCLWLGKGAHILSYPVDGGKTFNMFGAVVDKGDWPSQTELTLPTTREEALRDYADFGPMVKKQFELVGENIDKWALFDTGDHPVPQFNKGRIVLCGDAAHATTPHHGAGAGFCVEDSAVLSEMLADERVRSPEDLAACFAAFDAVRRPRGHWLVQSSRRMCELYQDRAEGVDQKKDVEKIRKEMEERFQKVWSYDLNAAIQEGKEDMHKRLQSGASSS</sequence>
<dbReference type="SUPFAM" id="SSF54373">
    <property type="entry name" value="FAD-linked reductases, C-terminal domain"/>
    <property type="match status" value="1"/>
</dbReference>
<dbReference type="SUPFAM" id="SSF51905">
    <property type="entry name" value="FAD/NAD(P)-binding domain"/>
    <property type="match status" value="1"/>
</dbReference>
<feature type="domain" description="FAD-binding" evidence="7">
    <location>
        <begin position="167"/>
        <end position="353"/>
    </location>
</feature>
<evidence type="ECO:0000256" key="2">
    <source>
        <dbReference type="ARBA" id="ARBA00007992"/>
    </source>
</evidence>
<dbReference type="GO" id="GO:0044550">
    <property type="term" value="P:secondary metabolite biosynthetic process"/>
    <property type="evidence" value="ECO:0007669"/>
    <property type="project" value="TreeGrafter"/>
</dbReference>
<dbReference type="InterPro" id="IPR002938">
    <property type="entry name" value="FAD-bd"/>
</dbReference>
<accession>A0AAW0QY61</accession>
<keyword evidence="9" id="KW-1185">Reference proteome</keyword>
<evidence type="ECO:0000256" key="4">
    <source>
        <dbReference type="ARBA" id="ARBA00022827"/>
    </source>
</evidence>
<keyword evidence="4" id="KW-0274">FAD</keyword>
<dbReference type="GO" id="GO:0016491">
    <property type="term" value="F:oxidoreductase activity"/>
    <property type="evidence" value="ECO:0007669"/>
    <property type="project" value="UniProtKB-KW"/>
</dbReference>
<feature type="transmembrane region" description="Helical" evidence="6">
    <location>
        <begin position="12"/>
        <end position="30"/>
    </location>
</feature>
<keyword evidence="6" id="KW-1133">Transmembrane helix</keyword>
<keyword evidence="3" id="KW-0285">Flavoprotein</keyword>
<dbReference type="FunFam" id="3.50.50.60:FF:000153">
    <property type="entry name" value="Salicylate hydroxylase, putative"/>
    <property type="match status" value="1"/>
</dbReference>
<keyword evidence="6" id="KW-0812">Transmembrane</keyword>
<dbReference type="EMBL" id="JAQQWP010000006">
    <property type="protein sequence ID" value="KAK8115312.1"/>
    <property type="molecule type" value="Genomic_DNA"/>
</dbReference>
<comment type="similarity">
    <text evidence="2">Belongs to the paxM FAD-dependent monooxygenase family.</text>
</comment>
<dbReference type="PANTHER" id="PTHR46720:SF3">
    <property type="entry name" value="FAD-BINDING DOMAIN-CONTAINING PROTEIN-RELATED"/>
    <property type="match status" value="1"/>
</dbReference>
<keyword evidence="6" id="KW-0472">Membrane</keyword>
<organism evidence="8 9">
    <name type="scientific">Apiospora kogelbergensis</name>
    <dbReference type="NCBI Taxonomy" id="1337665"/>
    <lineage>
        <taxon>Eukaryota</taxon>
        <taxon>Fungi</taxon>
        <taxon>Dikarya</taxon>
        <taxon>Ascomycota</taxon>
        <taxon>Pezizomycotina</taxon>
        <taxon>Sordariomycetes</taxon>
        <taxon>Xylariomycetidae</taxon>
        <taxon>Amphisphaeriales</taxon>
        <taxon>Apiosporaceae</taxon>
        <taxon>Apiospora</taxon>
    </lineage>
</organism>
<proteinExistence type="inferred from homology"/>
<reference evidence="8 9" key="1">
    <citation type="submission" date="2023-01" db="EMBL/GenBank/DDBJ databases">
        <title>Analysis of 21 Apiospora genomes using comparative genomics revels a genus with tremendous synthesis potential of carbohydrate active enzymes and secondary metabolites.</title>
        <authorList>
            <person name="Sorensen T."/>
        </authorList>
    </citation>
    <scope>NUCLEOTIDE SEQUENCE [LARGE SCALE GENOMIC DNA]</scope>
    <source>
        <strain evidence="8 9">CBS 117206</strain>
    </source>
</reference>
<evidence type="ECO:0000256" key="5">
    <source>
        <dbReference type="ARBA" id="ARBA00023002"/>
    </source>
</evidence>
<gene>
    <name evidence="8" type="ORF">PG999_007381</name>
</gene>
<name>A0AAW0QY61_9PEZI</name>
<dbReference type="Gene3D" id="3.50.50.60">
    <property type="entry name" value="FAD/NAD(P)-binding domain"/>
    <property type="match status" value="1"/>
</dbReference>
<dbReference type="PANTHER" id="PTHR46720">
    <property type="entry name" value="HYDROXYLASE, PUTATIVE (AFU_ORTHOLOGUE AFUA_3G01460)-RELATED"/>
    <property type="match status" value="1"/>
</dbReference>
<dbReference type="Pfam" id="PF01494">
    <property type="entry name" value="FAD_binding_3"/>
    <property type="match status" value="1"/>
</dbReference>
<evidence type="ECO:0000313" key="9">
    <source>
        <dbReference type="Proteomes" id="UP001392437"/>
    </source>
</evidence>
<dbReference type="PRINTS" id="PR00420">
    <property type="entry name" value="RNGMNOXGNASE"/>
</dbReference>
<evidence type="ECO:0000256" key="1">
    <source>
        <dbReference type="ARBA" id="ARBA00005179"/>
    </source>
</evidence>
<comment type="pathway">
    <text evidence="1">Secondary metabolite biosynthesis.</text>
</comment>
<comment type="caution">
    <text evidence="8">The sequence shown here is derived from an EMBL/GenBank/DDBJ whole genome shotgun (WGS) entry which is preliminary data.</text>
</comment>
<evidence type="ECO:0000313" key="8">
    <source>
        <dbReference type="EMBL" id="KAK8115312.1"/>
    </source>
</evidence>
<protein>
    <recommendedName>
        <fullName evidence="7">FAD-binding domain-containing protein</fullName>
    </recommendedName>
</protein>
<evidence type="ECO:0000256" key="6">
    <source>
        <dbReference type="SAM" id="Phobius"/>
    </source>
</evidence>